<gene>
    <name evidence="1" type="ORF">SELMODRAFT_408845</name>
</gene>
<protein>
    <submittedName>
        <fullName evidence="1">Uncharacterized protein</fullName>
    </submittedName>
</protein>
<dbReference type="HOGENOM" id="CLU_1257947_0_0_1"/>
<evidence type="ECO:0000313" key="2">
    <source>
        <dbReference type="Proteomes" id="UP000001514"/>
    </source>
</evidence>
<keyword evidence="2" id="KW-1185">Reference proteome</keyword>
<name>D8RA52_SELML</name>
<dbReference type="Gramene" id="EFJ31270">
    <property type="protein sequence ID" value="EFJ31270"/>
    <property type="gene ID" value="SELMODRAFT_408845"/>
</dbReference>
<evidence type="ECO:0000313" key="1">
    <source>
        <dbReference type="EMBL" id="EFJ31270.1"/>
    </source>
</evidence>
<proteinExistence type="predicted"/>
<dbReference type="InParanoid" id="D8RA52"/>
<dbReference type="EMBL" id="GL377574">
    <property type="protein sequence ID" value="EFJ31270.1"/>
    <property type="molecule type" value="Genomic_DNA"/>
</dbReference>
<accession>D8RA52</accession>
<dbReference type="KEGG" id="smo:SELMODRAFT_408845"/>
<sequence length="220" mass="24934">MAVWPLEPLRPPPDLYFGKAQNSTELGVPNILDLVCRLTESDYLFYLPVKNLGWNLGCLHTDKRLDGEMCTPGAALAEQEALSDGFMVERQPSLVEVKLRLYIRPDVGERSWQATPHASRGLRATAVAQDEKLWKALQQLGYPMVANPSYSALLAQCCVFNVCVMLLPLDPKVKLKDLFKHGVPELYEKLEDDDTIDKLRHKTWEAYEPSHSRSSTRHKT</sequence>
<dbReference type="Proteomes" id="UP000001514">
    <property type="component" value="Unassembled WGS sequence"/>
</dbReference>
<dbReference type="AlphaFoldDB" id="D8RA52"/>
<organism evidence="2">
    <name type="scientific">Selaginella moellendorffii</name>
    <name type="common">Spikemoss</name>
    <dbReference type="NCBI Taxonomy" id="88036"/>
    <lineage>
        <taxon>Eukaryota</taxon>
        <taxon>Viridiplantae</taxon>
        <taxon>Streptophyta</taxon>
        <taxon>Embryophyta</taxon>
        <taxon>Tracheophyta</taxon>
        <taxon>Lycopodiopsida</taxon>
        <taxon>Selaginellales</taxon>
        <taxon>Selaginellaceae</taxon>
        <taxon>Selaginella</taxon>
    </lineage>
</organism>
<reference evidence="1 2" key="1">
    <citation type="journal article" date="2011" name="Science">
        <title>The Selaginella genome identifies genetic changes associated with the evolution of vascular plants.</title>
        <authorList>
            <person name="Banks J.A."/>
            <person name="Nishiyama T."/>
            <person name="Hasebe M."/>
            <person name="Bowman J.L."/>
            <person name="Gribskov M."/>
            <person name="dePamphilis C."/>
            <person name="Albert V.A."/>
            <person name="Aono N."/>
            <person name="Aoyama T."/>
            <person name="Ambrose B.A."/>
            <person name="Ashton N.W."/>
            <person name="Axtell M.J."/>
            <person name="Barker E."/>
            <person name="Barker M.S."/>
            <person name="Bennetzen J.L."/>
            <person name="Bonawitz N.D."/>
            <person name="Chapple C."/>
            <person name="Cheng C."/>
            <person name="Correa L.G."/>
            <person name="Dacre M."/>
            <person name="DeBarry J."/>
            <person name="Dreyer I."/>
            <person name="Elias M."/>
            <person name="Engstrom E.M."/>
            <person name="Estelle M."/>
            <person name="Feng L."/>
            <person name="Finet C."/>
            <person name="Floyd S.K."/>
            <person name="Frommer W.B."/>
            <person name="Fujita T."/>
            <person name="Gramzow L."/>
            <person name="Gutensohn M."/>
            <person name="Harholt J."/>
            <person name="Hattori M."/>
            <person name="Heyl A."/>
            <person name="Hirai T."/>
            <person name="Hiwatashi Y."/>
            <person name="Ishikawa M."/>
            <person name="Iwata M."/>
            <person name="Karol K.G."/>
            <person name="Koehler B."/>
            <person name="Kolukisaoglu U."/>
            <person name="Kubo M."/>
            <person name="Kurata T."/>
            <person name="Lalonde S."/>
            <person name="Li K."/>
            <person name="Li Y."/>
            <person name="Litt A."/>
            <person name="Lyons E."/>
            <person name="Manning G."/>
            <person name="Maruyama T."/>
            <person name="Michael T.P."/>
            <person name="Mikami K."/>
            <person name="Miyazaki S."/>
            <person name="Morinaga S."/>
            <person name="Murata T."/>
            <person name="Mueller-Roeber B."/>
            <person name="Nelson D.R."/>
            <person name="Obara M."/>
            <person name="Oguri Y."/>
            <person name="Olmstead R.G."/>
            <person name="Onodera N."/>
            <person name="Petersen B.L."/>
            <person name="Pils B."/>
            <person name="Prigge M."/>
            <person name="Rensing S.A."/>
            <person name="Riano-Pachon D.M."/>
            <person name="Roberts A.W."/>
            <person name="Sato Y."/>
            <person name="Scheller H.V."/>
            <person name="Schulz B."/>
            <person name="Schulz C."/>
            <person name="Shakirov E.V."/>
            <person name="Shibagaki N."/>
            <person name="Shinohara N."/>
            <person name="Shippen D.E."/>
            <person name="Soerensen I."/>
            <person name="Sotooka R."/>
            <person name="Sugimoto N."/>
            <person name="Sugita M."/>
            <person name="Sumikawa N."/>
            <person name="Tanurdzic M."/>
            <person name="Theissen G."/>
            <person name="Ulvskov P."/>
            <person name="Wakazuki S."/>
            <person name="Weng J.K."/>
            <person name="Willats W.W."/>
            <person name="Wipf D."/>
            <person name="Wolf P.G."/>
            <person name="Yang L."/>
            <person name="Zimmer A.D."/>
            <person name="Zhu Q."/>
            <person name="Mitros T."/>
            <person name="Hellsten U."/>
            <person name="Loque D."/>
            <person name="Otillar R."/>
            <person name="Salamov A."/>
            <person name="Schmutz J."/>
            <person name="Shapiro H."/>
            <person name="Lindquist E."/>
            <person name="Lucas S."/>
            <person name="Rokhsar D."/>
            <person name="Grigoriev I.V."/>
        </authorList>
    </citation>
    <scope>NUCLEOTIDE SEQUENCE [LARGE SCALE GENOMIC DNA]</scope>
</reference>